<dbReference type="Pfam" id="PF01679">
    <property type="entry name" value="Pmp3"/>
    <property type="match status" value="1"/>
</dbReference>
<organism evidence="7">
    <name type="scientific">Solanum lycopersicum</name>
    <name type="common">Tomato</name>
    <name type="synonym">Lycopersicon esculentum</name>
    <dbReference type="NCBI Taxonomy" id="4081"/>
    <lineage>
        <taxon>Eukaryota</taxon>
        <taxon>Viridiplantae</taxon>
        <taxon>Streptophyta</taxon>
        <taxon>Embryophyta</taxon>
        <taxon>Tracheophyta</taxon>
        <taxon>Spermatophyta</taxon>
        <taxon>Magnoliopsida</taxon>
        <taxon>eudicotyledons</taxon>
        <taxon>Gunneridae</taxon>
        <taxon>Pentapetalae</taxon>
        <taxon>asterids</taxon>
        <taxon>lamiids</taxon>
        <taxon>Solanales</taxon>
        <taxon>Solanaceae</taxon>
        <taxon>Solanoideae</taxon>
        <taxon>Solaneae</taxon>
        <taxon>Solanum</taxon>
        <taxon>Solanum subgen. Lycopersicon</taxon>
    </lineage>
</organism>
<dbReference type="PROSITE" id="PS01309">
    <property type="entry name" value="UPF0057"/>
    <property type="match status" value="1"/>
</dbReference>
<evidence type="ECO:0000256" key="2">
    <source>
        <dbReference type="ARBA" id="ARBA00009530"/>
    </source>
</evidence>
<keyword evidence="5 6" id="KW-0472">Membrane</keyword>
<comment type="subcellular location">
    <subcellularLocation>
        <location evidence="1">Membrane</location>
    </subcellularLocation>
</comment>
<keyword evidence="3 6" id="KW-0812">Transmembrane</keyword>
<dbReference type="EnsemblPlants" id="Solyc01g102285.1.1">
    <property type="protein sequence ID" value="Solyc01g102285.1.1"/>
    <property type="gene ID" value="Solyc01g102285.1"/>
</dbReference>
<name>A0A3Q7EP49_SOLLC</name>
<evidence type="ECO:0000256" key="3">
    <source>
        <dbReference type="ARBA" id="ARBA00022692"/>
    </source>
</evidence>
<keyword evidence="4 6" id="KW-1133">Transmembrane helix</keyword>
<dbReference type="GO" id="GO:0016020">
    <property type="term" value="C:membrane"/>
    <property type="evidence" value="ECO:0007669"/>
    <property type="project" value="UniProtKB-SubCell"/>
</dbReference>
<proteinExistence type="inferred from homology"/>
<dbReference type="AlphaFoldDB" id="A0A3Q7EP49"/>
<dbReference type="InterPro" id="IPR000612">
    <property type="entry name" value="PMP3"/>
</dbReference>
<evidence type="ECO:0000256" key="5">
    <source>
        <dbReference type="ARBA" id="ARBA00023136"/>
    </source>
</evidence>
<dbReference type="InParanoid" id="A0A3Q7EP49"/>
<dbReference type="Gramene" id="Solyc01g102285.1.1">
    <property type="protein sequence ID" value="Solyc01g102285.1.1"/>
    <property type="gene ID" value="Solyc01g102285.1"/>
</dbReference>
<protein>
    <submittedName>
        <fullName evidence="7">Uncharacterized protein</fullName>
    </submittedName>
</protein>
<feature type="transmembrane region" description="Helical" evidence="6">
    <location>
        <begin position="60"/>
        <end position="80"/>
    </location>
</feature>
<evidence type="ECO:0000256" key="4">
    <source>
        <dbReference type="ARBA" id="ARBA00022989"/>
    </source>
</evidence>
<evidence type="ECO:0000256" key="1">
    <source>
        <dbReference type="ARBA" id="ARBA00004370"/>
    </source>
</evidence>
<evidence type="ECO:0000313" key="7">
    <source>
        <dbReference type="EnsemblPlants" id="Solyc01g102285.1.1"/>
    </source>
</evidence>
<keyword evidence="8" id="KW-1185">Reference proteome</keyword>
<feature type="transmembrane region" description="Helical" evidence="6">
    <location>
        <begin position="12"/>
        <end position="40"/>
    </location>
</feature>
<evidence type="ECO:0000313" key="8">
    <source>
        <dbReference type="Proteomes" id="UP000004994"/>
    </source>
</evidence>
<comment type="similarity">
    <text evidence="2">Belongs to the UPF0057 (PMP3) family.</text>
</comment>
<sequence>MGDNTMTCIDILLAIILPPLGVFLKFNCQILCSFNVYFVFWENKTGGVLDLCFADSLWVATWYHLCYLGPHQVIIIWWIFEDHIITTSLMDGVILSLFTKKNHKWGQNSCHISIIIKVASDKRWCYV</sequence>
<accession>A0A3Q7EP49</accession>
<reference evidence="7" key="2">
    <citation type="submission" date="2019-01" db="UniProtKB">
        <authorList>
            <consortium name="EnsemblPlants"/>
        </authorList>
    </citation>
    <scope>IDENTIFICATION</scope>
    <source>
        <strain evidence="7">cv. Heinz 1706</strain>
    </source>
</reference>
<reference evidence="7" key="1">
    <citation type="journal article" date="2012" name="Nature">
        <title>The tomato genome sequence provides insights into fleshy fruit evolution.</title>
        <authorList>
            <consortium name="Tomato Genome Consortium"/>
        </authorList>
    </citation>
    <scope>NUCLEOTIDE SEQUENCE [LARGE SCALE GENOMIC DNA]</scope>
    <source>
        <strain evidence="7">cv. Heinz 1706</strain>
    </source>
</reference>
<dbReference type="Proteomes" id="UP000004994">
    <property type="component" value="Chromosome 1"/>
</dbReference>
<evidence type="ECO:0000256" key="6">
    <source>
        <dbReference type="SAM" id="Phobius"/>
    </source>
</evidence>